<dbReference type="Gene3D" id="3.10.580.10">
    <property type="entry name" value="CBS-domain"/>
    <property type="match status" value="1"/>
</dbReference>
<evidence type="ECO:0000256" key="2">
    <source>
        <dbReference type="ARBA" id="ARBA00022448"/>
    </source>
</evidence>
<protein>
    <submittedName>
        <fullName evidence="13">Chloride channel protein</fullName>
    </submittedName>
</protein>
<dbReference type="PRINTS" id="PR00762">
    <property type="entry name" value="CLCHANNEL"/>
</dbReference>
<evidence type="ECO:0000256" key="10">
    <source>
        <dbReference type="PROSITE-ProRule" id="PRU00703"/>
    </source>
</evidence>
<dbReference type="AlphaFoldDB" id="A0A556MYA6"/>
<dbReference type="RefSeq" id="WP_144333009.1">
    <property type="nucleotide sequence ID" value="NZ_VLPL01000004.1"/>
</dbReference>
<dbReference type="PROSITE" id="PS51371">
    <property type="entry name" value="CBS"/>
    <property type="match status" value="1"/>
</dbReference>
<dbReference type="InterPro" id="IPR050368">
    <property type="entry name" value="ClC-type_chloride_channel"/>
</dbReference>
<dbReference type="SUPFAM" id="SSF81340">
    <property type="entry name" value="Clc chloride channel"/>
    <property type="match status" value="1"/>
</dbReference>
<dbReference type="InterPro" id="IPR014743">
    <property type="entry name" value="Cl-channel_core"/>
</dbReference>
<keyword evidence="9" id="KW-0407">Ion channel</keyword>
<feature type="transmembrane region" description="Helical" evidence="11">
    <location>
        <begin position="25"/>
        <end position="44"/>
    </location>
</feature>
<evidence type="ECO:0000256" key="1">
    <source>
        <dbReference type="ARBA" id="ARBA00004141"/>
    </source>
</evidence>
<evidence type="ECO:0000313" key="13">
    <source>
        <dbReference type="EMBL" id="TSJ44896.1"/>
    </source>
</evidence>
<keyword evidence="4 11" id="KW-1133">Transmembrane helix</keyword>
<evidence type="ECO:0000256" key="4">
    <source>
        <dbReference type="ARBA" id="ARBA00022989"/>
    </source>
</evidence>
<dbReference type="SUPFAM" id="SSF54631">
    <property type="entry name" value="CBS-domain pair"/>
    <property type="match status" value="1"/>
</dbReference>
<dbReference type="InterPro" id="IPR001807">
    <property type="entry name" value="ClC"/>
</dbReference>
<evidence type="ECO:0000256" key="8">
    <source>
        <dbReference type="ARBA" id="ARBA00023214"/>
    </source>
</evidence>
<keyword evidence="10" id="KW-0129">CBS domain</keyword>
<keyword evidence="14" id="KW-1185">Reference proteome</keyword>
<dbReference type="GO" id="GO:0005254">
    <property type="term" value="F:chloride channel activity"/>
    <property type="evidence" value="ECO:0007669"/>
    <property type="project" value="UniProtKB-KW"/>
</dbReference>
<dbReference type="InterPro" id="IPR046342">
    <property type="entry name" value="CBS_dom_sf"/>
</dbReference>
<evidence type="ECO:0000256" key="9">
    <source>
        <dbReference type="ARBA" id="ARBA00023303"/>
    </source>
</evidence>
<keyword evidence="6 11" id="KW-0472">Membrane</keyword>
<dbReference type="Proteomes" id="UP000316008">
    <property type="component" value="Unassembled WGS sequence"/>
</dbReference>
<feature type="transmembrane region" description="Helical" evidence="11">
    <location>
        <begin position="195"/>
        <end position="216"/>
    </location>
</feature>
<dbReference type="CDD" id="cd00400">
    <property type="entry name" value="Voltage_gated_ClC"/>
    <property type="match status" value="1"/>
</dbReference>
<comment type="subcellular location">
    <subcellularLocation>
        <location evidence="1">Membrane</location>
        <topology evidence="1">Multi-pass membrane protein</topology>
    </subcellularLocation>
</comment>
<dbReference type="GO" id="GO:0034707">
    <property type="term" value="C:chloride channel complex"/>
    <property type="evidence" value="ECO:0007669"/>
    <property type="project" value="UniProtKB-KW"/>
</dbReference>
<reference evidence="13 14" key="1">
    <citation type="submission" date="2019-07" db="EMBL/GenBank/DDBJ databases">
        <authorList>
            <person name="Huq M.A."/>
        </authorList>
    </citation>
    <scope>NUCLEOTIDE SEQUENCE [LARGE SCALE GENOMIC DNA]</scope>
    <source>
        <strain evidence="13 14">MAH-3</strain>
    </source>
</reference>
<dbReference type="EMBL" id="VLPL01000004">
    <property type="protein sequence ID" value="TSJ44896.1"/>
    <property type="molecule type" value="Genomic_DNA"/>
</dbReference>
<name>A0A556MYA6_9FLAO</name>
<feature type="transmembrane region" description="Helical" evidence="11">
    <location>
        <begin position="323"/>
        <end position="347"/>
    </location>
</feature>
<dbReference type="Pfam" id="PF00654">
    <property type="entry name" value="Voltage_CLC"/>
    <property type="match status" value="1"/>
</dbReference>
<dbReference type="Pfam" id="PF00571">
    <property type="entry name" value="CBS"/>
    <property type="match status" value="2"/>
</dbReference>
<dbReference type="OrthoDB" id="9812438at2"/>
<comment type="caution">
    <text evidence="13">The sequence shown here is derived from an EMBL/GenBank/DDBJ whole genome shotgun (WGS) entry which is preliminary data.</text>
</comment>
<feature type="transmembrane region" description="Helical" evidence="11">
    <location>
        <begin position="160"/>
        <end position="183"/>
    </location>
</feature>
<evidence type="ECO:0000256" key="6">
    <source>
        <dbReference type="ARBA" id="ARBA00023136"/>
    </source>
</evidence>
<organism evidence="13 14">
    <name type="scientific">Fluviicola chungangensis</name>
    <dbReference type="NCBI Taxonomy" id="2597671"/>
    <lineage>
        <taxon>Bacteria</taxon>
        <taxon>Pseudomonadati</taxon>
        <taxon>Bacteroidota</taxon>
        <taxon>Flavobacteriia</taxon>
        <taxon>Flavobacteriales</taxon>
        <taxon>Crocinitomicaceae</taxon>
        <taxon>Fluviicola</taxon>
    </lineage>
</organism>
<proteinExistence type="predicted"/>
<evidence type="ECO:0000256" key="5">
    <source>
        <dbReference type="ARBA" id="ARBA00023065"/>
    </source>
</evidence>
<feature type="transmembrane region" description="Helical" evidence="11">
    <location>
        <begin position="237"/>
        <end position="254"/>
    </location>
</feature>
<feature type="transmembrane region" description="Helical" evidence="11">
    <location>
        <begin position="405"/>
        <end position="431"/>
    </location>
</feature>
<keyword evidence="2" id="KW-0813">Transport</keyword>
<evidence type="ECO:0000256" key="3">
    <source>
        <dbReference type="ARBA" id="ARBA00022692"/>
    </source>
</evidence>
<keyword evidence="8" id="KW-0868">Chloride</keyword>
<dbReference type="PANTHER" id="PTHR43427:SF6">
    <property type="entry name" value="CHLORIDE CHANNEL PROTEIN CLC-E"/>
    <property type="match status" value="1"/>
</dbReference>
<feature type="domain" description="CBS" evidence="12">
    <location>
        <begin position="535"/>
        <end position="590"/>
    </location>
</feature>
<keyword evidence="5" id="KW-0406">Ion transport</keyword>
<keyword evidence="7" id="KW-0869">Chloride channel</keyword>
<dbReference type="PANTHER" id="PTHR43427">
    <property type="entry name" value="CHLORIDE CHANNEL PROTEIN CLC-E"/>
    <property type="match status" value="1"/>
</dbReference>
<keyword evidence="3 11" id="KW-0812">Transmembrane</keyword>
<evidence type="ECO:0000256" key="7">
    <source>
        <dbReference type="ARBA" id="ARBA00023173"/>
    </source>
</evidence>
<feature type="transmembrane region" description="Helical" evidence="11">
    <location>
        <begin position="64"/>
        <end position="83"/>
    </location>
</feature>
<evidence type="ECO:0000313" key="14">
    <source>
        <dbReference type="Proteomes" id="UP000316008"/>
    </source>
</evidence>
<evidence type="ECO:0000259" key="12">
    <source>
        <dbReference type="PROSITE" id="PS51371"/>
    </source>
</evidence>
<feature type="transmembrane region" description="Helical" evidence="11">
    <location>
        <begin position="353"/>
        <end position="371"/>
    </location>
</feature>
<dbReference type="Gene3D" id="1.10.3080.10">
    <property type="entry name" value="Clc chloride channel"/>
    <property type="match status" value="1"/>
</dbReference>
<feature type="transmembrane region" description="Helical" evidence="11">
    <location>
        <begin position="378"/>
        <end position="399"/>
    </location>
</feature>
<gene>
    <name evidence="13" type="ORF">FO442_09875</name>
</gene>
<dbReference type="CDD" id="cd02205">
    <property type="entry name" value="CBS_pair_SF"/>
    <property type="match status" value="1"/>
</dbReference>
<accession>A0A556MYA6</accession>
<feature type="transmembrane region" description="Helical" evidence="11">
    <location>
        <begin position="274"/>
        <end position="292"/>
    </location>
</feature>
<sequence length="594" mass="65245">MLSQFLRKLNGGIFFLRNSLTPRQFILISSVIVGVSCGLAVVALKSFAHAVLVFAKELNEQLHFKYVDFILPVLGIVLTIWITRRILNGKLEKGTWRIIYAINKKSSILPRRQMYAQVITSSVTVGFGGSAGLESPVTITGAAFGSNYARVYKLSTKERTLLLACGVAAGIAAAFNAPIAGVLFTMEVLLADVGITAFIPLMLASASGALLSGAILNESILLSFKNMESFEIHNVPFYIILGVLTGFIAVYHSRVFNRVETWIEHWKMGPYQKGILGALLLSALIFIFPSLFGEGYESIRSLSTEKVFNLMDGTLFESFEQSWFPLLFIGAVVFLKAIATGLTLGSGGNGGNFAPSLFVGSYTGFAFAYGWNLTGLGFALPITNFTMVGMAGLLSGLFHAPLTSIFLIAEITGGYGLMIPLMIVSSISFAISKRYSTHSMDIVKLAEEGHVVRADKDLHILSSIESEDILEETLVVLKPNDTVSTLFQTVQHSQQALIPIVSDAGILLGMIYLDDLPTILPVYSSEPNTRLELVMEPMRYSLNPRNTMEQVMELFEQSKLNYLPVIDNDQVLGFYSKHRLLEAYRKRVMENIVE</sequence>
<evidence type="ECO:0000256" key="11">
    <source>
        <dbReference type="SAM" id="Phobius"/>
    </source>
</evidence>
<dbReference type="InterPro" id="IPR000644">
    <property type="entry name" value="CBS_dom"/>
</dbReference>